<reference evidence="9 10" key="1">
    <citation type="journal article" date="2014" name="BMC Genomics">
        <title>Comparative genome sequencing reveals chemotype-specific gene clusters in the toxigenic black mold Stachybotrys.</title>
        <authorList>
            <person name="Semeiks J."/>
            <person name="Borek D."/>
            <person name="Otwinowski Z."/>
            <person name="Grishin N.V."/>
        </authorList>
    </citation>
    <scope>NUCLEOTIDE SEQUENCE [LARGE SCALE GENOMIC DNA]</scope>
    <source>
        <strain evidence="10">CBS 109288 / IBT 7711</strain>
    </source>
</reference>
<evidence type="ECO:0000313" key="10">
    <source>
        <dbReference type="Proteomes" id="UP000028045"/>
    </source>
</evidence>
<dbReference type="InterPro" id="IPR008504">
    <property type="entry name" value="Emc6"/>
</dbReference>
<sequence length="118" mass="13281">MPSERELQIHPIVQESVVHNTKSLSTLHSLAASLFGVSAGILGLESYYGFLGYLLFSTLTTFFFYLVKVAPQSLAEGRVFLDTGRYYRSVFEFWTSGMFNGLSGFILTWTLFYGLVRA</sequence>
<dbReference type="AlphaFoldDB" id="A0A084AI29"/>
<evidence type="ECO:0000256" key="2">
    <source>
        <dbReference type="ARBA" id="ARBA00009436"/>
    </source>
</evidence>
<evidence type="ECO:0000256" key="4">
    <source>
        <dbReference type="ARBA" id="ARBA00022692"/>
    </source>
</evidence>
<gene>
    <name evidence="9" type="ORF">S7711_08199</name>
</gene>
<dbReference type="EMBL" id="KL648719">
    <property type="protein sequence ID" value="KEY64958.1"/>
    <property type="molecule type" value="Genomic_DNA"/>
</dbReference>
<evidence type="ECO:0000256" key="1">
    <source>
        <dbReference type="ARBA" id="ARBA00004477"/>
    </source>
</evidence>
<proteinExistence type="inferred from homology"/>
<comment type="similarity">
    <text evidence="2">Belongs to the EMC6 family.</text>
</comment>
<keyword evidence="7 8" id="KW-0472">Membrane</keyword>
<evidence type="ECO:0000256" key="6">
    <source>
        <dbReference type="ARBA" id="ARBA00022989"/>
    </source>
</evidence>
<dbReference type="InterPro" id="IPR029008">
    <property type="entry name" value="EMC6-like"/>
</dbReference>
<evidence type="ECO:0000256" key="7">
    <source>
        <dbReference type="ARBA" id="ARBA00023136"/>
    </source>
</evidence>
<dbReference type="GO" id="GO:0034975">
    <property type="term" value="P:protein folding in endoplasmic reticulum"/>
    <property type="evidence" value="ECO:0007669"/>
    <property type="project" value="TreeGrafter"/>
</dbReference>
<dbReference type="Proteomes" id="UP000028045">
    <property type="component" value="Unassembled WGS sequence"/>
</dbReference>
<feature type="transmembrane region" description="Helical" evidence="8">
    <location>
        <begin position="50"/>
        <end position="70"/>
    </location>
</feature>
<dbReference type="HOGENOM" id="CLU_110781_4_0_1"/>
<dbReference type="OrthoDB" id="16510at2759"/>
<accession>A0A084AI29</accession>
<dbReference type="PANTHER" id="PTHR20994">
    <property type="entry name" value="ER MEMBRANE PROTEIN COMPLEX SUBUNIT 6"/>
    <property type="match status" value="1"/>
</dbReference>
<comment type="subcellular location">
    <subcellularLocation>
        <location evidence="1">Endoplasmic reticulum membrane</location>
        <topology evidence="1">Multi-pass membrane protein</topology>
    </subcellularLocation>
</comment>
<keyword evidence="4 8" id="KW-0812">Transmembrane</keyword>
<evidence type="ECO:0000256" key="3">
    <source>
        <dbReference type="ARBA" id="ARBA00020827"/>
    </source>
</evidence>
<organism evidence="9 10">
    <name type="scientific">Stachybotrys chartarum (strain CBS 109288 / IBT 7711)</name>
    <name type="common">Toxic black mold</name>
    <name type="synonym">Stilbospora chartarum</name>
    <dbReference type="NCBI Taxonomy" id="1280523"/>
    <lineage>
        <taxon>Eukaryota</taxon>
        <taxon>Fungi</taxon>
        <taxon>Dikarya</taxon>
        <taxon>Ascomycota</taxon>
        <taxon>Pezizomycotina</taxon>
        <taxon>Sordariomycetes</taxon>
        <taxon>Hypocreomycetidae</taxon>
        <taxon>Hypocreales</taxon>
        <taxon>Stachybotryaceae</taxon>
        <taxon>Stachybotrys</taxon>
    </lineage>
</organism>
<keyword evidence="6 8" id="KW-1133">Transmembrane helix</keyword>
<dbReference type="Pfam" id="PF07019">
    <property type="entry name" value="EMC6"/>
    <property type="match status" value="1"/>
</dbReference>
<name>A0A084AI29_STACB</name>
<dbReference type="GO" id="GO:0000045">
    <property type="term" value="P:autophagosome assembly"/>
    <property type="evidence" value="ECO:0007669"/>
    <property type="project" value="TreeGrafter"/>
</dbReference>
<dbReference type="GO" id="GO:0072546">
    <property type="term" value="C:EMC complex"/>
    <property type="evidence" value="ECO:0007669"/>
    <property type="project" value="InterPro"/>
</dbReference>
<protein>
    <recommendedName>
        <fullName evidence="3">ER membrane protein complex subunit 6</fullName>
    </recommendedName>
</protein>
<keyword evidence="10" id="KW-1185">Reference proteome</keyword>
<dbReference type="PANTHER" id="PTHR20994:SF0">
    <property type="entry name" value="ER MEMBRANE PROTEIN COMPLEX SUBUNIT 6"/>
    <property type="match status" value="1"/>
</dbReference>
<feature type="transmembrane region" description="Helical" evidence="8">
    <location>
        <begin position="91"/>
        <end position="116"/>
    </location>
</feature>
<evidence type="ECO:0000313" key="9">
    <source>
        <dbReference type="EMBL" id="KEY64958.1"/>
    </source>
</evidence>
<evidence type="ECO:0000256" key="8">
    <source>
        <dbReference type="SAM" id="Phobius"/>
    </source>
</evidence>
<evidence type="ECO:0000256" key="5">
    <source>
        <dbReference type="ARBA" id="ARBA00022824"/>
    </source>
</evidence>
<keyword evidence="5" id="KW-0256">Endoplasmic reticulum</keyword>